<dbReference type="PANTHER" id="PTHR12764:SF5">
    <property type="entry name" value="LD29485P"/>
    <property type="match status" value="1"/>
</dbReference>
<evidence type="ECO:0000256" key="4">
    <source>
        <dbReference type="ARBA" id="ARBA00022737"/>
    </source>
</evidence>
<dbReference type="InterPro" id="IPR057361">
    <property type="entry name" value="TPR_WDR35"/>
</dbReference>
<name>A0A9Q0N175_9DIPT</name>
<dbReference type="Proteomes" id="UP001151699">
    <property type="component" value="Chromosome B"/>
</dbReference>
<dbReference type="Pfam" id="PF25170">
    <property type="entry name" value="TPR_WDR35"/>
    <property type="match status" value="1"/>
</dbReference>
<reference evidence="14" key="1">
    <citation type="submission" date="2022-07" db="EMBL/GenBank/DDBJ databases">
        <authorList>
            <person name="Trinca V."/>
            <person name="Uliana J.V.C."/>
            <person name="Torres T.T."/>
            <person name="Ward R.J."/>
            <person name="Monesi N."/>
        </authorList>
    </citation>
    <scope>NUCLEOTIDE SEQUENCE</scope>
    <source>
        <strain evidence="14">HSMRA1968</strain>
        <tissue evidence="14">Whole embryos</tissue>
    </source>
</reference>
<evidence type="ECO:0000259" key="12">
    <source>
        <dbReference type="Pfam" id="PF24797"/>
    </source>
</evidence>
<evidence type="ECO:0000259" key="10">
    <source>
        <dbReference type="Pfam" id="PF23145"/>
    </source>
</evidence>
<dbReference type="Pfam" id="PF23145">
    <property type="entry name" value="Zf_2nd_IFT121"/>
    <property type="match status" value="1"/>
</dbReference>
<keyword evidence="8" id="KW-0966">Cell projection</keyword>
<dbReference type="Pfam" id="PF25768">
    <property type="entry name" value="TPR_IFT121"/>
    <property type="match status" value="1"/>
</dbReference>
<feature type="domain" description="IFT121/TULP4 N-terminal" evidence="12">
    <location>
        <begin position="222"/>
        <end position="307"/>
    </location>
</feature>
<dbReference type="SUPFAM" id="SSF48452">
    <property type="entry name" value="TPR-like"/>
    <property type="match status" value="1"/>
</dbReference>
<dbReference type="InterPro" id="IPR056159">
    <property type="entry name" value="Beta-prop_IFT121_TULP_N"/>
</dbReference>
<keyword evidence="5" id="KW-0970">Cilium biogenesis/degradation</keyword>
<dbReference type="Gene3D" id="1.25.40.470">
    <property type="match status" value="1"/>
</dbReference>
<feature type="repeat" description="WD" evidence="9">
    <location>
        <begin position="68"/>
        <end position="99"/>
    </location>
</feature>
<evidence type="ECO:0000313" key="15">
    <source>
        <dbReference type="Proteomes" id="UP001151699"/>
    </source>
</evidence>
<dbReference type="InterPro" id="IPR017233">
    <property type="entry name" value="WDR35"/>
</dbReference>
<keyword evidence="2" id="KW-0963">Cytoplasm</keyword>
<dbReference type="InterPro" id="IPR056158">
    <property type="entry name" value="Beta-prop_IFT121_2nd"/>
</dbReference>
<keyword evidence="6" id="KW-0969">Cilium</keyword>
<dbReference type="Pfam" id="PF23390">
    <property type="entry name" value="Beta-prop_WDR35_2nd"/>
    <property type="match status" value="1"/>
</dbReference>
<dbReference type="GO" id="GO:0097730">
    <property type="term" value="C:non-motile cilium"/>
    <property type="evidence" value="ECO:0007669"/>
    <property type="project" value="TreeGrafter"/>
</dbReference>
<evidence type="ECO:0000256" key="8">
    <source>
        <dbReference type="ARBA" id="ARBA00023273"/>
    </source>
</evidence>
<keyword evidence="3 9" id="KW-0853">WD repeat</keyword>
<dbReference type="Pfam" id="PF24797">
    <property type="entry name" value="Beta-prop_WDR35_TULP_N"/>
    <property type="match status" value="2"/>
</dbReference>
<dbReference type="InterPro" id="IPR001680">
    <property type="entry name" value="WD40_rpt"/>
</dbReference>
<dbReference type="EMBL" id="WJQU01000002">
    <property type="protein sequence ID" value="KAJ6641147.1"/>
    <property type="molecule type" value="Genomic_DNA"/>
</dbReference>
<comment type="subcellular location">
    <subcellularLocation>
        <location evidence="1">Cytoplasm</location>
        <location evidence="1">Cytoskeleton</location>
        <location evidence="1">Cilium basal body</location>
    </subcellularLocation>
</comment>
<dbReference type="Gene3D" id="2.130.10.10">
    <property type="entry name" value="YVTN repeat-like/Quinoprotein amine dehydrogenase"/>
    <property type="match status" value="2"/>
</dbReference>
<feature type="domain" description="IFT121-like TPR repeats" evidence="13">
    <location>
        <begin position="958"/>
        <end position="1057"/>
    </location>
</feature>
<sequence length="1134" mass="127421">MFVYLSKKIAIPNNTRLNCLSWNKDQGYIAVGGDDGLVKVLKLEALSTSVQPKAGLAASSNLSMNQTLEGHKAPVQVVTWNDSMSKLTTSDRDGVIMVWMLYKGNWFEEMTNDRKKSTVKGMAWQADGQKICIVYEDGAIIVGAVDGNRIWGKELKNTSLSGVQWSPDGRLLLFSLKSGEIHLYDNQGSFVMKLNIQCVNLAPSRQMCVAAMSWYHGNVSTVPIIIDTDMQASDCLWNHDGTTLAVCGVRNESGEKDSNIVLFYTPMGEHLRTLKIPGKEITALSWEGKSLRIALAVDSFIYFANIRPDYMWCYFGKTVAYLNAGNDETIVTFWDTTSNQCYLKQVDPPLCIAATLEHCVIAVEFTKIIPKDPNIVVETQFKDKKYQLLVCNAISTTVDSKYTDLKPHFIAMNSQYVAIASKDHFMLWNYHTPKGFSNIHSTKPRRDKRFHIDDTPSGVVEVLNDLDKGYDPPVNKNNTTDPICCIAMSEKLLIIGRESGSIIEYTIPHVAVRNRHSMSNRPTKMSINSNSSRAAVIDSAGVLSTIDLIDPKDGSRGNLLNDGKIERKDVWAICWAKDNPHLLAIMEKTRMYVLRGADPEEPISCSGYICNFEDLEITGVLLDDLVNGSVVPDNNEHLLQLRVKSLRDTEELLAHVGLTEAKQFIEDNPHPRLWRLLAEASLKKLDLETAEGAFAEVSAFFGDFDEAEKLYMDEDRRDLAIALRQTLCDWFRTVQLYRMGPGISDQQMEKVWQEIGNHFSNLRSWESAKEYYDKAHYIEGLIDALYHLEKYDELEGCIQRLSEKNPLLGKLGQMLASVGMCDQAVAAYIKLGDVKSAVNTCVNLKQWGQAVELAQKYKMPQIGTLLGKHAAQLLQDNRLPEAIELQRKAGRYLDAARLMTKLGEGEVQKKSSLLRIKKIYILAGLLVEEHLKVQSSLLGSTRLSVLSNLSPEDSVLVEQVWHHAKAYHFMLLAQRQLRSGLMHSAVLTSLRLREFEDVLDVEDIYNLLALSSCADRSFGTCSKAFIKLESLEEIPEQRRQEYEELAVNIFSKNDPNDSRTDRVDCFVCEALVPNWCSSCLNCGTHFPACVASGKSLMNPTEAWQCNTCHHCAYPMEIANRETCPLCHSFIVKTL</sequence>
<evidence type="ECO:0000256" key="6">
    <source>
        <dbReference type="ARBA" id="ARBA00023069"/>
    </source>
</evidence>
<dbReference type="AlphaFoldDB" id="A0A9Q0N175"/>
<dbReference type="InterPro" id="IPR036322">
    <property type="entry name" value="WD40_repeat_dom_sf"/>
</dbReference>
<feature type="domain" description="IFT121 second beta-propeller" evidence="11">
    <location>
        <begin position="312"/>
        <end position="633"/>
    </location>
</feature>
<evidence type="ECO:0000259" key="11">
    <source>
        <dbReference type="Pfam" id="PF23390"/>
    </source>
</evidence>
<evidence type="ECO:0000256" key="3">
    <source>
        <dbReference type="ARBA" id="ARBA00022574"/>
    </source>
</evidence>
<gene>
    <name evidence="14" type="primary">Wdr35</name>
    <name evidence="14" type="ORF">Bhyg_06082</name>
</gene>
<accession>A0A9Q0N175</accession>
<evidence type="ECO:0000256" key="7">
    <source>
        <dbReference type="ARBA" id="ARBA00023212"/>
    </source>
</evidence>
<dbReference type="GO" id="GO:0061512">
    <property type="term" value="P:protein localization to cilium"/>
    <property type="evidence" value="ECO:0007669"/>
    <property type="project" value="TreeGrafter"/>
</dbReference>
<dbReference type="SMART" id="SM00320">
    <property type="entry name" value="WD40"/>
    <property type="match status" value="4"/>
</dbReference>
<dbReference type="PANTHER" id="PTHR12764">
    <property type="entry name" value="WD REPEAT DOMAIN-RELATED"/>
    <property type="match status" value="1"/>
</dbReference>
<keyword evidence="4" id="KW-0677">Repeat</keyword>
<dbReference type="OrthoDB" id="10260567at2759"/>
<evidence type="ECO:0000256" key="9">
    <source>
        <dbReference type="PROSITE-ProRule" id="PRU00221"/>
    </source>
</evidence>
<keyword evidence="7" id="KW-0206">Cytoskeleton</keyword>
<dbReference type="GO" id="GO:1905515">
    <property type="term" value="P:non-motile cilium assembly"/>
    <property type="evidence" value="ECO:0007669"/>
    <property type="project" value="TreeGrafter"/>
</dbReference>
<dbReference type="PROSITE" id="PS50082">
    <property type="entry name" value="WD_REPEATS_2"/>
    <property type="match status" value="1"/>
</dbReference>
<dbReference type="SUPFAM" id="SSF50978">
    <property type="entry name" value="WD40 repeat-like"/>
    <property type="match status" value="2"/>
</dbReference>
<dbReference type="FunFam" id="1.25.40.470:FF:000004">
    <property type="entry name" value="WD repeat-containing protein 35"/>
    <property type="match status" value="1"/>
</dbReference>
<feature type="domain" description="IFT121/TULP4 N-terminal" evidence="12">
    <location>
        <begin position="1"/>
        <end position="219"/>
    </location>
</feature>
<evidence type="ECO:0000313" key="14">
    <source>
        <dbReference type="EMBL" id="KAJ6641147.1"/>
    </source>
</evidence>
<proteinExistence type="predicted"/>
<comment type="caution">
    <text evidence="14">The sequence shown here is derived from an EMBL/GenBank/DDBJ whole genome shotgun (WGS) entry which is preliminary data.</text>
</comment>
<dbReference type="PIRSF" id="PIRSF037536">
    <property type="entry name" value="WD_repeat_p35"/>
    <property type="match status" value="1"/>
</dbReference>
<feature type="domain" description="IFT121-like zinc finger" evidence="10">
    <location>
        <begin position="1087"/>
        <end position="1128"/>
    </location>
</feature>
<dbReference type="InterPro" id="IPR056170">
    <property type="entry name" value="Znf_IFT121-like"/>
</dbReference>
<dbReference type="InterPro" id="IPR039857">
    <property type="entry name" value="Ift122/121"/>
</dbReference>
<dbReference type="InterPro" id="IPR057979">
    <property type="entry name" value="TPR_IFT121"/>
</dbReference>
<protein>
    <submittedName>
        <fullName evidence="14">WD repeat-containing protein 35</fullName>
    </submittedName>
</protein>
<dbReference type="InterPro" id="IPR015943">
    <property type="entry name" value="WD40/YVTN_repeat-like_dom_sf"/>
</dbReference>
<keyword evidence="15" id="KW-1185">Reference proteome</keyword>
<evidence type="ECO:0000259" key="13">
    <source>
        <dbReference type="Pfam" id="PF25768"/>
    </source>
</evidence>
<evidence type="ECO:0000256" key="2">
    <source>
        <dbReference type="ARBA" id="ARBA00022490"/>
    </source>
</evidence>
<dbReference type="PROSITE" id="PS50294">
    <property type="entry name" value="WD_REPEATS_REGION"/>
    <property type="match status" value="1"/>
</dbReference>
<evidence type="ECO:0000256" key="5">
    <source>
        <dbReference type="ARBA" id="ARBA00022794"/>
    </source>
</evidence>
<organism evidence="14 15">
    <name type="scientific">Pseudolycoriella hygida</name>
    <dbReference type="NCBI Taxonomy" id="35572"/>
    <lineage>
        <taxon>Eukaryota</taxon>
        <taxon>Metazoa</taxon>
        <taxon>Ecdysozoa</taxon>
        <taxon>Arthropoda</taxon>
        <taxon>Hexapoda</taxon>
        <taxon>Insecta</taxon>
        <taxon>Pterygota</taxon>
        <taxon>Neoptera</taxon>
        <taxon>Endopterygota</taxon>
        <taxon>Diptera</taxon>
        <taxon>Nematocera</taxon>
        <taxon>Sciaroidea</taxon>
        <taxon>Sciaridae</taxon>
        <taxon>Pseudolycoriella</taxon>
    </lineage>
</organism>
<dbReference type="GO" id="GO:0035721">
    <property type="term" value="P:intraciliary retrograde transport"/>
    <property type="evidence" value="ECO:0007669"/>
    <property type="project" value="TreeGrafter"/>
</dbReference>
<evidence type="ECO:0000256" key="1">
    <source>
        <dbReference type="ARBA" id="ARBA00004120"/>
    </source>
</evidence>
<dbReference type="GO" id="GO:0030991">
    <property type="term" value="C:intraciliary transport particle A"/>
    <property type="evidence" value="ECO:0007669"/>
    <property type="project" value="TreeGrafter"/>
</dbReference>
<dbReference type="InterPro" id="IPR011990">
    <property type="entry name" value="TPR-like_helical_dom_sf"/>
</dbReference>